<accession>A0A8G1RH07</accession>
<organism evidence="1 2">
    <name type="scientific">Aspergillus piperis CBS 112811</name>
    <dbReference type="NCBI Taxonomy" id="1448313"/>
    <lineage>
        <taxon>Eukaryota</taxon>
        <taxon>Fungi</taxon>
        <taxon>Dikarya</taxon>
        <taxon>Ascomycota</taxon>
        <taxon>Pezizomycotina</taxon>
        <taxon>Eurotiomycetes</taxon>
        <taxon>Eurotiomycetidae</taxon>
        <taxon>Eurotiales</taxon>
        <taxon>Aspergillaceae</taxon>
        <taxon>Aspergillus</taxon>
        <taxon>Aspergillus subgen. Circumdati</taxon>
    </lineage>
</organism>
<protein>
    <submittedName>
        <fullName evidence="1">Uncharacterized protein</fullName>
    </submittedName>
</protein>
<dbReference type="EMBL" id="KZ825054">
    <property type="protein sequence ID" value="RAH63160.1"/>
    <property type="molecule type" value="Genomic_DNA"/>
</dbReference>
<reference evidence="1 2" key="1">
    <citation type="submission" date="2018-02" db="EMBL/GenBank/DDBJ databases">
        <title>The genomes of Aspergillus section Nigri reveals drivers in fungal speciation.</title>
        <authorList>
            <consortium name="DOE Joint Genome Institute"/>
            <person name="Vesth T.C."/>
            <person name="Nybo J."/>
            <person name="Theobald S."/>
            <person name="Brandl J."/>
            <person name="Frisvad J.C."/>
            <person name="Nielsen K.F."/>
            <person name="Lyhne E.K."/>
            <person name="Kogle M.E."/>
            <person name="Kuo A."/>
            <person name="Riley R."/>
            <person name="Clum A."/>
            <person name="Nolan M."/>
            <person name="Lipzen A."/>
            <person name="Salamov A."/>
            <person name="Henrissat B."/>
            <person name="Wiebenga A."/>
            <person name="De vries R.P."/>
            <person name="Grigoriev I.V."/>
            <person name="Mortensen U.H."/>
            <person name="Andersen M.R."/>
            <person name="Baker S.E."/>
        </authorList>
    </citation>
    <scope>NUCLEOTIDE SEQUENCE [LARGE SCALE GENOMIC DNA]</scope>
    <source>
        <strain evidence="1 2">CBS 112811</strain>
    </source>
</reference>
<name>A0A8G1RH07_9EURO</name>
<keyword evidence="2" id="KW-1185">Reference proteome</keyword>
<dbReference type="RefSeq" id="XP_025521082.1">
    <property type="nucleotide sequence ID" value="XM_025663880.1"/>
</dbReference>
<sequence length="218" mass="23066">MTLITMAVGARRKRSSPLAGVIVPARQTGSWGSQSEAGTPKLFSLDHHAKYKSTLYQPLKNPTDCVATTGVGFLRGGKRSDRHIPHGRGAARCARFKAVSLDFATGCGVDMLRCSTRCKSNARSPAQANPIGTSFCRPGPASGGQLVSACILPPFSDQNLHSPKAQLACQLTTSLYALISFPNVMVHVVAARCAFSHGVGDDIGSVLVIRCLASWLQS</sequence>
<dbReference type="GeneID" id="37167282"/>
<evidence type="ECO:0000313" key="1">
    <source>
        <dbReference type="EMBL" id="RAH63160.1"/>
    </source>
</evidence>
<dbReference type="AlphaFoldDB" id="A0A8G1RH07"/>
<dbReference type="Proteomes" id="UP000249526">
    <property type="component" value="Unassembled WGS sequence"/>
</dbReference>
<gene>
    <name evidence="1" type="ORF">BO85DRAFT_494865</name>
</gene>
<evidence type="ECO:0000313" key="2">
    <source>
        <dbReference type="Proteomes" id="UP000249526"/>
    </source>
</evidence>
<proteinExistence type="predicted"/>